<protein>
    <submittedName>
        <fullName evidence="1">Uncharacterized protein</fullName>
    </submittedName>
</protein>
<evidence type="ECO:0000313" key="1">
    <source>
        <dbReference type="EMBL" id="ETN71533.1"/>
    </source>
</evidence>
<name>W2SPT0_NECAM</name>
<reference evidence="2" key="1">
    <citation type="journal article" date="2014" name="Nat. Genet.">
        <title>Genome of the human hookworm Necator americanus.</title>
        <authorList>
            <person name="Tang Y.T."/>
            <person name="Gao X."/>
            <person name="Rosa B.A."/>
            <person name="Abubucker S."/>
            <person name="Hallsworth-Pepin K."/>
            <person name="Martin J."/>
            <person name="Tyagi R."/>
            <person name="Heizer E."/>
            <person name="Zhang X."/>
            <person name="Bhonagiri-Palsikar V."/>
            <person name="Minx P."/>
            <person name="Warren W.C."/>
            <person name="Wang Q."/>
            <person name="Zhan B."/>
            <person name="Hotez P.J."/>
            <person name="Sternberg P.W."/>
            <person name="Dougall A."/>
            <person name="Gaze S.T."/>
            <person name="Mulvenna J."/>
            <person name="Sotillo J."/>
            <person name="Ranganathan S."/>
            <person name="Rabelo E.M."/>
            <person name="Wilson R.K."/>
            <person name="Felgner P.L."/>
            <person name="Bethony J."/>
            <person name="Hawdon J.M."/>
            <person name="Gasser R.B."/>
            <person name="Loukas A."/>
            <person name="Mitreva M."/>
        </authorList>
    </citation>
    <scope>NUCLEOTIDE SEQUENCE [LARGE SCALE GENOMIC DNA]</scope>
</reference>
<keyword evidence="2" id="KW-1185">Reference proteome</keyword>
<organism evidence="1 2">
    <name type="scientific">Necator americanus</name>
    <name type="common">Human hookworm</name>
    <dbReference type="NCBI Taxonomy" id="51031"/>
    <lineage>
        <taxon>Eukaryota</taxon>
        <taxon>Metazoa</taxon>
        <taxon>Ecdysozoa</taxon>
        <taxon>Nematoda</taxon>
        <taxon>Chromadorea</taxon>
        <taxon>Rhabditida</taxon>
        <taxon>Rhabditina</taxon>
        <taxon>Rhabditomorpha</taxon>
        <taxon>Strongyloidea</taxon>
        <taxon>Ancylostomatidae</taxon>
        <taxon>Bunostominae</taxon>
        <taxon>Necator</taxon>
    </lineage>
</organism>
<dbReference type="EMBL" id="KI667868">
    <property type="protein sequence ID" value="ETN71533.1"/>
    <property type="molecule type" value="Genomic_DNA"/>
</dbReference>
<gene>
    <name evidence="1" type="ORF">NECAME_14182</name>
</gene>
<accession>W2SPT0</accession>
<proteinExistence type="predicted"/>
<dbReference type="KEGG" id="nai:NECAME_14182"/>
<dbReference type="AlphaFoldDB" id="W2SPT0"/>
<sequence>MATLLASAKTQSEDLLGSMCSLNNVAWYEIAGFTPILFDKNSHKLKPLSAKMPLASLQFEKNSIFVFRIYLKHDVI</sequence>
<dbReference type="Proteomes" id="UP000053676">
    <property type="component" value="Unassembled WGS sequence"/>
</dbReference>
<evidence type="ECO:0000313" key="2">
    <source>
        <dbReference type="Proteomes" id="UP000053676"/>
    </source>
</evidence>